<protein>
    <recommendedName>
        <fullName evidence="3">Immunity protein Imm1</fullName>
    </recommendedName>
</protein>
<accession>A0ABU2GZ45</accession>
<proteinExistence type="predicted"/>
<gene>
    <name evidence="1" type="ORF">RD149_21725</name>
</gene>
<comment type="caution">
    <text evidence="1">The sequence shown here is derived from an EMBL/GenBank/DDBJ whole genome shotgun (WGS) entry which is preliminary data.</text>
</comment>
<reference evidence="1 2" key="1">
    <citation type="submission" date="2023-08" db="EMBL/GenBank/DDBJ databases">
        <title>Bioegradation of LLDPE and BLDPE plastic by marine bacteria from coast plastic debris.</title>
        <authorList>
            <person name="Rong Z."/>
        </authorList>
    </citation>
    <scope>NUCLEOTIDE SEQUENCE [LARGE SCALE GENOMIC DNA]</scope>
    <source>
        <strain evidence="1 2">Z-2</strain>
    </source>
</reference>
<dbReference type="RefSeq" id="WP_310952165.1">
    <property type="nucleotide sequence ID" value="NZ_JAVLUS010000024.1"/>
</dbReference>
<name>A0ABU2GZ45_9ACTN</name>
<evidence type="ECO:0000313" key="2">
    <source>
        <dbReference type="Proteomes" id="UP001265083"/>
    </source>
</evidence>
<evidence type="ECO:0000313" key="1">
    <source>
        <dbReference type="EMBL" id="MDS1116367.1"/>
    </source>
</evidence>
<dbReference type="EMBL" id="JAVLUS010000024">
    <property type="protein sequence ID" value="MDS1116367.1"/>
    <property type="molecule type" value="Genomic_DNA"/>
</dbReference>
<evidence type="ECO:0008006" key="3">
    <source>
        <dbReference type="Google" id="ProtNLM"/>
    </source>
</evidence>
<sequence>MYLNDLPDHMSPAVQARYKLERIIVQSLVNELIDDHDCLLILDDGEGSVGVATDDGPFLLSYMMETDVDRIEAYPHGGSVLLVYGNGCDVIADYSMNLEPMIAKTLALAAAFERAVEAHSKAG</sequence>
<keyword evidence="2" id="KW-1185">Reference proteome</keyword>
<organism evidence="1 2">
    <name type="scientific">Gordonia westfalica</name>
    <dbReference type="NCBI Taxonomy" id="158898"/>
    <lineage>
        <taxon>Bacteria</taxon>
        <taxon>Bacillati</taxon>
        <taxon>Actinomycetota</taxon>
        <taxon>Actinomycetes</taxon>
        <taxon>Mycobacteriales</taxon>
        <taxon>Gordoniaceae</taxon>
        <taxon>Gordonia</taxon>
    </lineage>
</organism>
<dbReference type="Proteomes" id="UP001265083">
    <property type="component" value="Unassembled WGS sequence"/>
</dbReference>